<dbReference type="GO" id="GO:0016791">
    <property type="term" value="F:phosphatase activity"/>
    <property type="evidence" value="ECO:0007669"/>
    <property type="project" value="TreeGrafter"/>
</dbReference>
<dbReference type="InterPro" id="IPR006379">
    <property type="entry name" value="HAD-SF_hydro_IIB"/>
</dbReference>
<dbReference type="Pfam" id="PF08282">
    <property type="entry name" value="Hydrolase_3"/>
    <property type="match status" value="1"/>
</dbReference>
<dbReference type="GO" id="GO:0000287">
    <property type="term" value="F:magnesium ion binding"/>
    <property type="evidence" value="ECO:0007669"/>
    <property type="project" value="TreeGrafter"/>
</dbReference>
<dbReference type="SFLD" id="SFLDS00003">
    <property type="entry name" value="Haloacid_Dehalogenase"/>
    <property type="match status" value="1"/>
</dbReference>
<comment type="caution">
    <text evidence="1">The sequence shown here is derived from an EMBL/GenBank/DDBJ whole genome shotgun (WGS) entry which is preliminary data.</text>
</comment>
<protein>
    <submittedName>
        <fullName evidence="1">Cof-type HAD-IIB family hydrolase</fullName>
    </submittedName>
</protein>
<dbReference type="PANTHER" id="PTHR10000:SF25">
    <property type="entry name" value="PHOSPHATASE YKRA-RELATED"/>
    <property type="match status" value="1"/>
</dbReference>
<dbReference type="NCBIfam" id="TIGR01484">
    <property type="entry name" value="HAD-SF-IIB"/>
    <property type="match status" value="1"/>
</dbReference>
<gene>
    <name evidence="1" type="ORF">DW084_10020</name>
</gene>
<dbReference type="GO" id="GO:0005829">
    <property type="term" value="C:cytosol"/>
    <property type="evidence" value="ECO:0007669"/>
    <property type="project" value="TreeGrafter"/>
</dbReference>
<organism evidence="1 2">
    <name type="scientific">Enterococcus casseliflavus</name>
    <name type="common">Enterococcus flavescens</name>
    <dbReference type="NCBI Taxonomy" id="37734"/>
    <lineage>
        <taxon>Bacteria</taxon>
        <taxon>Bacillati</taxon>
        <taxon>Bacillota</taxon>
        <taxon>Bacilli</taxon>
        <taxon>Lactobacillales</taxon>
        <taxon>Enterococcaceae</taxon>
        <taxon>Enterococcus</taxon>
    </lineage>
</organism>
<dbReference type="InterPro" id="IPR000150">
    <property type="entry name" value="Cof"/>
</dbReference>
<evidence type="ECO:0000313" key="2">
    <source>
        <dbReference type="Proteomes" id="UP000286288"/>
    </source>
</evidence>
<reference evidence="1 2" key="1">
    <citation type="submission" date="2018-08" db="EMBL/GenBank/DDBJ databases">
        <title>A genome reference for cultivated species of the human gut microbiota.</title>
        <authorList>
            <person name="Zou Y."/>
            <person name="Xue W."/>
            <person name="Luo G."/>
        </authorList>
    </citation>
    <scope>NUCLEOTIDE SEQUENCE [LARGE SCALE GENOMIC DNA]</scope>
    <source>
        <strain evidence="1 2">AF48-16</strain>
    </source>
</reference>
<dbReference type="EMBL" id="QRMZ01000012">
    <property type="protein sequence ID" value="RHK06082.1"/>
    <property type="molecule type" value="Genomic_DNA"/>
</dbReference>
<keyword evidence="1" id="KW-0378">Hydrolase</keyword>
<dbReference type="Gene3D" id="3.30.1240.10">
    <property type="match status" value="1"/>
</dbReference>
<dbReference type="SFLD" id="SFLDG01140">
    <property type="entry name" value="C2.B:_Phosphomannomutase_and_P"/>
    <property type="match status" value="1"/>
</dbReference>
<dbReference type="PANTHER" id="PTHR10000">
    <property type="entry name" value="PHOSPHOSERINE PHOSPHATASE"/>
    <property type="match status" value="1"/>
</dbReference>
<dbReference type="InterPro" id="IPR023214">
    <property type="entry name" value="HAD_sf"/>
</dbReference>
<accession>A0A415ERZ7</accession>
<sequence>MNRKFFAFDIDGTLLDSNKQPLDSTLKALELLRDAGHFVTVATGRSRFHAQDIIRSLSFDNYILCNGAAAFLSHQQVYKNLLDETQLAAFVAEAQELGIDTAFVGMDTAKRASSLDIAKMEAAMHSFGAQLPELDMDFPEEKEVYQALAFYGKEYEHFFDEKYSKLRFVRWHENSVDVVPKEGSKAATILCVAEQLGIAQEDVICFGDGQNDREMLTAAGVGVAMGNAVPEIQQVADMVTASNDEDGIWLALKELQLI</sequence>
<dbReference type="Proteomes" id="UP000286288">
    <property type="component" value="Unassembled WGS sequence"/>
</dbReference>
<dbReference type="Gene3D" id="3.40.50.1000">
    <property type="entry name" value="HAD superfamily/HAD-like"/>
    <property type="match status" value="1"/>
</dbReference>
<dbReference type="InterPro" id="IPR036412">
    <property type="entry name" value="HAD-like_sf"/>
</dbReference>
<dbReference type="NCBIfam" id="TIGR00099">
    <property type="entry name" value="Cof-subfamily"/>
    <property type="match status" value="1"/>
</dbReference>
<dbReference type="AlphaFoldDB" id="A0A415ERZ7"/>
<name>A0A415ERZ7_ENTCA</name>
<dbReference type="SUPFAM" id="SSF56784">
    <property type="entry name" value="HAD-like"/>
    <property type="match status" value="1"/>
</dbReference>
<dbReference type="PROSITE" id="PS01229">
    <property type="entry name" value="COF_2"/>
    <property type="match status" value="1"/>
</dbReference>
<proteinExistence type="predicted"/>
<evidence type="ECO:0000313" key="1">
    <source>
        <dbReference type="EMBL" id="RHK06082.1"/>
    </source>
</evidence>